<accession>A0ABT8A7L0</accession>
<evidence type="ECO:0000259" key="2">
    <source>
        <dbReference type="Pfam" id="PF13649"/>
    </source>
</evidence>
<proteinExistence type="predicted"/>
<dbReference type="InterPro" id="IPR041698">
    <property type="entry name" value="Methyltransf_25"/>
</dbReference>
<keyword evidence="3" id="KW-0489">Methyltransferase</keyword>
<evidence type="ECO:0000256" key="1">
    <source>
        <dbReference type="ARBA" id="ARBA00022679"/>
    </source>
</evidence>
<dbReference type="GO" id="GO:0008168">
    <property type="term" value="F:methyltransferase activity"/>
    <property type="evidence" value="ECO:0007669"/>
    <property type="project" value="UniProtKB-KW"/>
</dbReference>
<sequence length="259" mass="28746">MSRKLQSVASYEQWVAHLLANYPEEEALSIAVGGDYEDIGIYEHALLRSHGLQPDQVVIDVGCGSGRLAWQLRRYPELRYTGTDPVPALVDYARRKVGRPDFRFVVERENRLPAAPGSADLVVFFSVLTHLLHEESYAYLEAAREALRPGGRVIFSFLEFAVPVNWPIFQNCVAWARSSGNAGHLNVFLHRSDLRIWAQQLGFNVVAMLYGDAPIVEVDAAAATARVPVGRYPLGQSLCVLRKPLPGEAVEPALIPREA</sequence>
<dbReference type="CDD" id="cd02440">
    <property type="entry name" value="AdoMet_MTases"/>
    <property type="match status" value="1"/>
</dbReference>
<dbReference type="EC" id="2.1.-.-" evidence="3"/>
<organism evidence="3 4">
    <name type="scientific">Paeniroseomonas aquatica</name>
    <dbReference type="NCBI Taxonomy" id="373043"/>
    <lineage>
        <taxon>Bacteria</taxon>
        <taxon>Pseudomonadati</taxon>
        <taxon>Pseudomonadota</taxon>
        <taxon>Alphaproteobacteria</taxon>
        <taxon>Acetobacterales</taxon>
        <taxon>Acetobacteraceae</taxon>
        <taxon>Paeniroseomonas</taxon>
    </lineage>
</organism>
<protein>
    <submittedName>
        <fullName evidence="3">Class I SAM-dependent methyltransferase</fullName>
        <ecNumber evidence="3">2.1.-.-</ecNumber>
    </submittedName>
</protein>
<dbReference type="GO" id="GO:0032259">
    <property type="term" value="P:methylation"/>
    <property type="evidence" value="ECO:0007669"/>
    <property type="project" value="UniProtKB-KW"/>
</dbReference>
<evidence type="ECO:0000313" key="3">
    <source>
        <dbReference type="EMBL" id="MDN3565680.1"/>
    </source>
</evidence>
<keyword evidence="4" id="KW-1185">Reference proteome</keyword>
<feature type="domain" description="Methyltransferase" evidence="2">
    <location>
        <begin position="58"/>
        <end position="151"/>
    </location>
</feature>
<dbReference type="Pfam" id="PF13649">
    <property type="entry name" value="Methyltransf_25"/>
    <property type="match status" value="1"/>
</dbReference>
<dbReference type="Proteomes" id="UP001529369">
    <property type="component" value="Unassembled WGS sequence"/>
</dbReference>
<dbReference type="EMBL" id="JAUFPN010000152">
    <property type="protein sequence ID" value="MDN3565680.1"/>
    <property type="molecule type" value="Genomic_DNA"/>
</dbReference>
<keyword evidence="1 3" id="KW-0808">Transferase</keyword>
<dbReference type="SUPFAM" id="SSF53335">
    <property type="entry name" value="S-adenosyl-L-methionine-dependent methyltransferases"/>
    <property type="match status" value="1"/>
</dbReference>
<dbReference type="RefSeq" id="WP_290317534.1">
    <property type="nucleotide sequence ID" value="NZ_JAUFPN010000152.1"/>
</dbReference>
<name>A0ABT8A7L0_9PROT</name>
<evidence type="ECO:0000313" key="4">
    <source>
        <dbReference type="Proteomes" id="UP001529369"/>
    </source>
</evidence>
<dbReference type="Gene3D" id="3.40.50.150">
    <property type="entry name" value="Vaccinia Virus protein VP39"/>
    <property type="match status" value="1"/>
</dbReference>
<gene>
    <name evidence="3" type="ORF">QWZ14_15030</name>
</gene>
<dbReference type="PANTHER" id="PTHR43861">
    <property type="entry name" value="TRANS-ACONITATE 2-METHYLTRANSFERASE-RELATED"/>
    <property type="match status" value="1"/>
</dbReference>
<comment type="caution">
    <text evidence="3">The sequence shown here is derived from an EMBL/GenBank/DDBJ whole genome shotgun (WGS) entry which is preliminary data.</text>
</comment>
<reference evidence="4" key="1">
    <citation type="journal article" date="2019" name="Int. J. Syst. Evol. Microbiol.">
        <title>The Global Catalogue of Microorganisms (GCM) 10K type strain sequencing project: providing services to taxonomists for standard genome sequencing and annotation.</title>
        <authorList>
            <consortium name="The Broad Institute Genomics Platform"/>
            <consortium name="The Broad Institute Genome Sequencing Center for Infectious Disease"/>
            <person name="Wu L."/>
            <person name="Ma J."/>
        </authorList>
    </citation>
    <scope>NUCLEOTIDE SEQUENCE [LARGE SCALE GENOMIC DNA]</scope>
    <source>
        <strain evidence="4">CECT 7131</strain>
    </source>
</reference>
<dbReference type="InterPro" id="IPR029063">
    <property type="entry name" value="SAM-dependent_MTases_sf"/>
</dbReference>